<evidence type="ECO:0000256" key="11">
    <source>
        <dbReference type="RuleBase" id="RU368118"/>
    </source>
</evidence>
<accession>A0A5M9J6Z0</accession>
<dbReference type="Proteomes" id="UP000322873">
    <property type="component" value="Unassembled WGS sequence"/>
</dbReference>
<dbReference type="GO" id="GO:0005743">
    <property type="term" value="C:mitochondrial inner membrane"/>
    <property type="evidence" value="ECO:0007669"/>
    <property type="project" value="UniProtKB-SubCell"/>
</dbReference>
<keyword evidence="4 11" id="KW-0679">Respiratory chain</keyword>
<keyword evidence="8" id="KW-1133">Transmembrane helix</keyword>
<evidence type="ECO:0000313" key="12">
    <source>
        <dbReference type="EMBL" id="KAA8565338.1"/>
    </source>
</evidence>
<comment type="caution">
    <text evidence="12">The sequence shown here is derived from an EMBL/GenBank/DDBJ whole genome shotgun (WGS) entry which is preliminary data.</text>
</comment>
<comment type="subcellular location">
    <subcellularLocation>
        <location evidence="1 11">Mitochondrion inner membrane</location>
        <topology evidence="1 11">Single-pass membrane protein</topology>
    </subcellularLocation>
</comment>
<organism evidence="12 13">
    <name type="scientific">Monilinia fructicola</name>
    <name type="common">Brown rot fungus</name>
    <name type="synonym">Ciboria fructicola</name>
    <dbReference type="NCBI Taxonomy" id="38448"/>
    <lineage>
        <taxon>Eukaryota</taxon>
        <taxon>Fungi</taxon>
        <taxon>Dikarya</taxon>
        <taxon>Ascomycota</taxon>
        <taxon>Pezizomycotina</taxon>
        <taxon>Leotiomycetes</taxon>
        <taxon>Helotiales</taxon>
        <taxon>Sclerotiniaceae</taxon>
        <taxon>Monilinia</taxon>
    </lineage>
</organism>
<evidence type="ECO:0000256" key="5">
    <source>
        <dbReference type="ARBA" id="ARBA00022692"/>
    </source>
</evidence>
<dbReference type="PANTHER" id="PTHR12119">
    <property type="entry name" value="UBIQUINOL-CYTOCHROME C REDUCTASE COMPLEX UBIQUINONE-BINDING PROTEIN QP-C"/>
    <property type="match status" value="1"/>
</dbReference>
<evidence type="ECO:0000256" key="4">
    <source>
        <dbReference type="ARBA" id="ARBA00022660"/>
    </source>
</evidence>
<gene>
    <name evidence="12" type="ORF">EYC84_011054</name>
</gene>
<evidence type="ECO:0000256" key="9">
    <source>
        <dbReference type="ARBA" id="ARBA00023128"/>
    </source>
</evidence>
<evidence type="ECO:0000256" key="8">
    <source>
        <dbReference type="ARBA" id="ARBA00022989"/>
    </source>
</evidence>
<evidence type="ECO:0000256" key="10">
    <source>
        <dbReference type="ARBA" id="ARBA00023136"/>
    </source>
</evidence>
<protein>
    <recommendedName>
        <fullName evidence="11">Cytochrome b-c1 complex subunit 8</fullName>
    </recommendedName>
    <alternativeName>
        <fullName evidence="11">Complex III subunit 8</fullName>
    </alternativeName>
</protein>
<keyword evidence="9 11" id="KW-0496">Mitochondrion</keyword>
<keyword evidence="6 11" id="KW-0999">Mitochondrion inner membrane</keyword>
<dbReference type="FunFam" id="1.20.5.210:FF:000001">
    <property type="entry name" value="Cytochrome b-c1 complex subunit 8"/>
    <property type="match status" value="1"/>
</dbReference>
<evidence type="ECO:0000256" key="2">
    <source>
        <dbReference type="ARBA" id="ARBA00007668"/>
    </source>
</evidence>
<evidence type="ECO:0000256" key="3">
    <source>
        <dbReference type="ARBA" id="ARBA00022448"/>
    </source>
</evidence>
<comment type="subunit">
    <text evidence="11">Component of the ubiquinol-cytochrome c oxidoreductase (cytochrome b-c1 complex, complex III, CIII), a multisubunit enzyme composed of 3 respiratory subunits cytochrome b, cytochrome c1 and Rieske protein, 2 core protein subunits, and additional low-molecular weight protein subunits. The complex exists as an obligatory dimer and forms supercomplexes (SCs) in the inner mitochondrial membrane with cytochrome c oxidase (complex IV, CIV).</text>
</comment>
<dbReference type="Pfam" id="PF02939">
    <property type="entry name" value="UcrQ"/>
    <property type="match status" value="1"/>
</dbReference>
<dbReference type="VEuPathDB" id="FungiDB:MFRU_045g00410"/>
<evidence type="ECO:0000256" key="7">
    <source>
        <dbReference type="ARBA" id="ARBA00022982"/>
    </source>
</evidence>
<dbReference type="InterPro" id="IPR004205">
    <property type="entry name" value="Cyt_bc1_su8"/>
</dbReference>
<comment type="function">
    <text evidence="11">Component of the ubiquinol-cytochrome c oxidoreductase, a multisubunit transmembrane complex that is part of the mitochondrial electron transport chain which drives oxidative phosphorylation. The complex plays an important role in the uptake of multiple carbon sources present in different host niches.</text>
</comment>
<evidence type="ECO:0000256" key="6">
    <source>
        <dbReference type="ARBA" id="ARBA00022792"/>
    </source>
</evidence>
<sequence length="147" mass="16649">MNCLASYEPMSDFSSWIRNLLFLRNIIYPLNPQSKFRTLFKMRPTSILRSGGDGEVGKYGKYLGGWGNLGSQPQKGVASYALSANRQRPLAGALNAAIFNTWRRFRGQVLYVAPPFIIAYTAMEWAIERNEYLNSKPGRLEFAGEEE</sequence>
<dbReference type="AlphaFoldDB" id="A0A5M9J6Z0"/>
<dbReference type="SUPFAM" id="SSF81508">
    <property type="entry name" value="Ubiquinone-binding protein QP-C of cytochrome bc1 complex (Ubiquinol-cytochrome c reductase)"/>
    <property type="match status" value="1"/>
</dbReference>
<dbReference type="EMBL" id="VICG01000014">
    <property type="protein sequence ID" value="KAA8565338.1"/>
    <property type="molecule type" value="Genomic_DNA"/>
</dbReference>
<name>A0A5M9J6Z0_MONFR</name>
<dbReference type="PANTHER" id="PTHR12119:SF2">
    <property type="entry name" value="CYTOCHROME B-C1 COMPLEX SUBUNIT 8"/>
    <property type="match status" value="1"/>
</dbReference>
<dbReference type="GO" id="GO:0006122">
    <property type="term" value="P:mitochondrial electron transport, ubiquinol to cytochrome c"/>
    <property type="evidence" value="ECO:0007669"/>
    <property type="project" value="UniProtKB-UniRule"/>
</dbReference>
<keyword evidence="13" id="KW-1185">Reference proteome</keyword>
<dbReference type="GO" id="GO:0045275">
    <property type="term" value="C:respiratory chain complex III"/>
    <property type="evidence" value="ECO:0007669"/>
    <property type="project" value="UniProtKB-UniRule"/>
</dbReference>
<evidence type="ECO:0000256" key="1">
    <source>
        <dbReference type="ARBA" id="ARBA00004434"/>
    </source>
</evidence>
<keyword evidence="5" id="KW-0812">Transmembrane</keyword>
<keyword evidence="3 11" id="KW-0813">Transport</keyword>
<evidence type="ECO:0000313" key="13">
    <source>
        <dbReference type="Proteomes" id="UP000322873"/>
    </source>
</evidence>
<dbReference type="InterPro" id="IPR036642">
    <property type="entry name" value="Cyt_bc1_su8_sf"/>
</dbReference>
<reference evidence="12 13" key="1">
    <citation type="submission" date="2019-06" db="EMBL/GenBank/DDBJ databases">
        <title>Genome Sequence of the Brown Rot Fungal Pathogen Monilinia fructicola.</title>
        <authorList>
            <person name="De Miccolis Angelini R.M."/>
            <person name="Landi L."/>
            <person name="Abate D."/>
            <person name="Pollastro S."/>
            <person name="Romanazzi G."/>
            <person name="Faretra F."/>
        </authorList>
    </citation>
    <scope>NUCLEOTIDE SEQUENCE [LARGE SCALE GENOMIC DNA]</scope>
    <source>
        <strain evidence="12 13">Mfrc123</strain>
    </source>
</reference>
<keyword evidence="10" id="KW-0472">Membrane</keyword>
<proteinExistence type="inferred from homology"/>
<dbReference type="Gene3D" id="1.20.5.210">
    <property type="entry name" value="Cytochrome b-c1 complex subunit 8"/>
    <property type="match status" value="1"/>
</dbReference>
<comment type="similarity">
    <text evidence="2 11">Belongs to the UQCRQ/QCR8 family.</text>
</comment>
<keyword evidence="7 11" id="KW-0249">Electron transport</keyword>